<dbReference type="Proteomes" id="UP001519363">
    <property type="component" value="Unassembled WGS sequence"/>
</dbReference>
<evidence type="ECO:0000259" key="3">
    <source>
        <dbReference type="PROSITE" id="PS50893"/>
    </source>
</evidence>
<dbReference type="PROSITE" id="PS50893">
    <property type="entry name" value="ABC_TRANSPORTER_2"/>
    <property type="match status" value="1"/>
</dbReference>
<keyword evidence="2 4" id="KW-0067">ATP-binding</keyword>
<protein>
    <submittedName>
        <fullName evidence="4">Iron complex transport system ATP-binding protein</fullName>
    </submittedName>
</protein>
<accession>A0ABS5AEI5</accession>
<organism evidence="4 5">
    <name type="scientific">Crossiella equi</name>
    <dbReference type="NCBI Taxonomy" id="130796"/>
    <lineage>
        <taxon>Bacteria</taxon>
        <taxon>Bacillati</taxon>
        <taxon>Actinomycetota</taxon>
        <taxon>Actinomycetes</taxon>
        <taxon>Pseudonocardiales</taxon>
        <taxon>Pseudonocardiaceae</taxon>
        <taxon>Crossiella</taxon>
    </lineage>
</organism>
<dbReference type="Gene3D" id="3.40.50.300">
    <property type="entry name" value="P-loop containing nucleotide triphosphate hydrolases"/>
    <property type="match status" value="1"/>
</dbReference>
<keyword evidence="5" id="KW-1185">Reference proteome</keyword>
<dbReference type="Pfam" id="PF00005">
    <property type="entry name" value="ABC_tran"/>
    <property type="match status" value="1"/>
</dbReference>
<evidence type="ECO:0000313" key="4">
    <source>
        <dbReference type="EMBL" id="MBP2475003.1"/>
    </source>
</evidence>
<dbReference type="InterPro" id="IPR027417">
    <property type="entry name" value="P-loop_NTPase"/>
</dbReference>
<keyword evidence="1" id="KW-0547">Nucleotide-binding</keyword>
<evidence type="ECO:0000313" key="5">
    <source>
        <dbReference type="Proteomes" id="UP001519363"/>
    </source>
</evidence>
<reference evidence="4 5" key="1">
    <citation type="submission" date="2021-03" db="EMBL/GenBank/DDBJ databases">
        <title>Sequencing the genomes of 1000 actinobacteria strains.</title>
        <authorList>
            <person name="Klenk H.-P."/>
        </authorList>
    </citation>
    <scope>NUCLEOTIDE SEQUENCE [LARGE SCALE GENOMIC DNA]</scope>
    <source>
        <strain evidence="4 5">DSM 44580</strain>
    </source>
</reference>
<proteinExistence type="predicted"/>
<evidence type="ECO:0000256" key="2">
    <source>
        <dbReference type="ARBA" id="ARBA00022840"/>
    </source>
</evidence>
<dbReference type="SMART" id="SM00382">
    <property type="entry name" value="AAA"/>
    <property type="match status" value="1"/>
</dbReference>
<name>A0ABS5AEI5_9PSEU</name>
<dbReference type="PANTHER" id="PTHR42794:SF2">
    <property type="entry name" value="ABC TRANSPORTER ATP-BINDING PROTEIN"/>
    <property type="match status" value="1"/>
</dbReference>
<dbReference type="RefSeq" id="WP_169733852.1">
    <property type="nucleotide sequence ID" value="NZ_JAGIOO010000001.1"/>
</dbReference>
<comment type="caution">
    <text evidence="4">The sequence shown here is derived from an EMBL/GenBank/DDBJ whole genome shotgun (WGS) entry which is preliminary data.</text>
</comment>
<dbReference type="PROSITE" id="PS00211">
    <property type="entry name" value="ABC_TRANSPORTER_1"/>
    <property type="match status" value="1"/>
</dbReference>
<dbReference type="EMBL" id="JAGIOO010000001">
    <property type="protein sequence ID" value="MBP2475003.1"/>
    <property type="molecule type" value="Genomic_DNA"/>
</dbReference>
<dbReference type="SUPFAM" id="SSF52540">
    <property type="entry name" value="P-loop containing nucleoside triphosphate hydrolases"/>
    <property type="match status" value="1"/>
</dbReference>
<dbReference type="PANTHER" id="PTHR42794">
    <property type="entry name" value="HEMIN IMPORT ATP-BINDING PROTEIN HMUV"/>
    <property type="match status" value="1"/>
</dbReference>
<gene>
    <name evidence="4" type="ORF">JOF53_003875</name>
</gene>
<evidence type="ECO:0000256" key="1">
    <source>
        <dbReference type="ARBA" id="ARBA00022741"/>
    </source>
</evidence>
<dbReference type="InterPro" id="IPR003439">
    <property type="entry name" value="ABC_transporter-like_ATP-bd"/>
</dbReference>
<sequence length="257" mass="27771">MKVDVRAVSVELGGRRVVREADLAVRPGEVLGLVGPNGSGKTSLLRTLYRALSPVDGAVLVDDRVVTGYGRRELARVLAATTQEPEHAASLTVAEVVTQGRTCHLGWLESLRAQDHEAIAEAIAHADLDALRDRDVRTLSGGERQRVSIARALAQRPSVLVLDEPTNHLDLRHQLAVLELLRARAAEGLAVLLTLHDLRLAAEYCDRLAVLEEGQLVAEGPPAEVLTGHLLAEVFGVRGALRERPDGRSTMDIWGTV</sequence>
<dbReference type="GO" id="GO:0005524">
    <property type="term" value="F:ATP binding"/>
    <property type="evidence" value="ECO:0007669"/>
    <property type="project" value="UniProtKB-KW"/>
</dbReference>
<dbReference type="InterPro" id="IPR017871">
    <property type="entry name" value="ABC_transporter-like_CS"/>
</dbReference>
<dbReference type="CDD" id="cd03214">
    <property type="entry name" value="ABC_Iron-Siderophores_B12_Hemin"/>
    <property type="match status" value="1"/>
</dbReference>
<feature type="domain" description="ABC transporter" evidence="3">
    <location>
        <begin position="3"/>
        <end position="238"/>
    </location>
</feature>
<dbReference type="InterPro" id="IPR003593">
    <property type="entry name" value="AAA+_ATPase"/>
</dbReference>